<organism evidence="1 2">
    <name type="scientific">Nostoc favosum CHAB5714</name>
    <dbReference type="NCBI Taxonomy" id="2780399"/>
    <lineage>
        <taxon>Bacteria</taxon>
        <taxon>Bacillati</taxon>
        <taxon>Cyanobacteriota</taxon>
        <taxon>Cyanophyceae</taxon>
        <taxon>Nostocales</taxon>
        <taxon>Nostocaceae</taxon>
        <taxon>Nostoc</taxon>
        <taxon>Nostoc favosum</taxon>
    </lineage>
</organism>
<dbReference type="RefSeq" id="WP_229483037.1">
    <property type="nucleotide sequence ID" value="NZ_JAIVFQ010000003.1"/>
</dbReference>
<name>A0ABS8I2C7_9NOSO</name>
<protein>
    <submittedName>
        <fullName evidence="1">Uncharacterized protein</fullName>
    </submittedName>
</protein>
<evidence type="ECO:0000313" key="1">
    <source>
        <dbReference type="EMBL" id="MCC5598316.1"/>
    </source>
</evidence>
<gene>
    <name evidence="1" type="ORF">LC586_03440</name>
</gene>
<reference evidence="1 2" key="1">
    <citation type="journal article" date="2021" name="Microorganisms">
        <title>Genome Evolution of Filamentous Cyanobacterium Nostoc Species: From Facultative Symbiosis to Free Living.</title>
        <authorList>
            <person name="Huo D."/>
            <person name="Li H."/>
            <person name="Cai F."/>
            <person name="Guo X."/>
            <person name="Qiao Z."/>
            <person name="Wang W."/>
            <person name="Yu G."/>
            <person name="Li R."/>
        </authorList>
    </citation>
    <scope>NUCLEOTIDE SEQUENCE [LARGE SCALE GENOMIC DNA]</scope>
    <source>
        <strain evidence="1 2">CHAB 5714</strain>
    </source>
</reference>
<keyword evidence="2" id="KW-1185">Reference proteome</keyword>
<dbReference type="EMBL" id="JAIVFQ010000003">
    <property type="protein sequence ID" value="MCC5598316.1"/>
    <property type="molecule type" value="Genomic_DNA"/>
</dbReference>
<dbReference type="Proteomes" id="UP001199525">
    <property type="component" value="Unassembled WGS sequence"/>
</dbReference>
<proteinExistence type="predicted"/>
<dbReference type="SUPFAM" id="SSF69304">
    <property type="entry name" value="Tricorn protease N-terminal domain"/>
    <property type="match status" value="1"/>
</dbReference>
<evidence type="ECO:0000313" key="2">
    <source>
        <dbReference type="Proteomes" id="UP001199525"/>
    </source>
</evidence>
<accession>A0ABS8I2C7</accession>
<comment type="caution">
    <text evidence="1">The sequence shown here is derived from an EMBL/GenBank/DDBJ whole genome shotgun (WGS) entry which is preliminary data.</text>
</comment>
<sequence length="375" mass="39494">MNYKLSRRQFGQLVLGGTIVSGLSYLSNKTLAQTPSFKIVGIGSGSIISTDQTLIPEVDTTELNSIAPNIVPTDIKPVGLGLVLESFVLQALNTGKVQLLSPVVTQILAERGTALVQSNETLSSFAVLSDGTLARLGTALGKVDDILSSLTSSSNGTVADPVTPLVETNETLSGFTSLSDGTLVVAATPVSTGRKQGAPTRITFLGTPIKTLIISGLKQNQQLGSLLGTIDGRLIGLVGKKNGTPPITLVDINLQTGEISSISKIRFPNDERASNLAQCPDGKLYTSLVGLNGDTTLVQLDSNQKNPIRLAQLKLDGQAWNNGLQSLICSATGQLLGFGAMRYETPNAVYNIDKNTGNMTRLQDFDAAQITLARE</sequence>